<dbReference type="Pfam" id="PF13489">
    <property type="entry name" value="Methyltransf_23"/>
    <property type="match status" value="1"/>
</dbReference>
<dbReference type="SUPFAM" id="SSF53335">
    <property type="entry name" value="S-adenosyl-L-methionine-dependent methyltransferases"/>
    <property type="match status" value="1"/>
</dbReference>
<accession>A0A0M4NWI3</accession>
<dbReference type="AlphaFoldDB" id="A0A0M4NWI3"/>
<evidence type="ECO:0000313" key="2">
    <source>
        <dbReference type="Proteomes" id="UP000058020"/>
    </source>
</evidence>
<evidence type="ECO:0008006" key="3">
    <source>
        <dbReference type="Google" id="ProtNLM"/>
    </source>
</evidence>
<protein>
    <recommendedName>
        <fullName evidence="3">Methyltransferase type 11</fullName>
    </recommendedName>
</protein>
<dbReference type="Gene3D" id="3.40.50.150">
    <property type="entry name" value="Vaccinia Virus protein VP39"/>
    <property type="match status" value="1"/>
</dbReference>
<dbReference type="CDD" id="cd02440">
    <property type="entry name" value="AdoMet_MTases"/>
    <property type="match status" value="1"/>
</dbReference>
<gene>
    <name evidence="1" type="ORF">SP60_02200</name>
</gene>
<dbReference type="InterPro" id="IPR029063">
    <property type="entry name" value="SAM-dependent_MTases_sf"/>
</dbReference>
<proteinExistence type="predicted"/>
<organism evidence="1 2">
    <name type="scientific">Candidatus Thioglobus autotrophicus</name>
    <dbReference type="NCBI Taxonomy" id="1705394"/>
    <lineage>
        <taxon>Bacteria</taxon>
        <taxon>Pseudomonadati</taxon>
        <taxon>Pseudomonadota</taxon>
        <taxon>Gammaproteobacteria</taxon>
        <taxon>Candidatus Pseudothioglobaceae</taxon>
        <taxon>Candidatus Thioglobus</taxon>
    </lineage>
</organism>
<dbReference type="STRING" id="1705394.SP60_02200"/>
<dbReference type="RefSeq" id="WP_053951085.1">
    <property type="nucleotide sequence ID" value="NZ_CP010552.1"/>
</dbReference>
<reference evidence="1 2" key="1">
    <citation type="journal article" date="2015" name="Genome Announc.">
        <title>Genome Sequence of 'Candidatus Thioglobus autotrophica' Strain EF1, a Chemoautotroph from the SUP05 Clade of Marine Gammaproteobacteria.</title>
        <authorList>
            <person name="Shah V."/>
            <person name="Morris R.M."/>
        </authorList>
    </citation>
    <scope>NUCLEOTIDE SEQUENCE [LARGE SCALE GENOMIC DNA]</scope>
    <source>
        <strain evidence="1 2">EF1</strain>
    </source>
</reference>
<keyword evidence="2" id="KW-1185">Reference proteome</keyword>
<name>A0A0M4NWI3_9GAMM</name>
<dbReference type="Proteomes" id="UP000058020">
    <property type="component" value="Chromosome"/>
</dbReference>
<sequence>MKIEQYGKSSISVIKQKKSFFNDNDKHIEAQRKISNIYKQQPIRLCCKNCDKPLKKENDFIKDGIEYKVCDICTHLNGAYEDTNEFCNAIYTGDEGKDYAQNYKVSDIEDFNYRLSSIYIPKAEFLYTSLVNDNAAPHKMKYLDVGAGSGYFVGALNKIGLKNISGTEVSRYQVDFGNTMIGSDHLSVHEINDTNNLPKESDVDVVSLIGVLEHLQDPRGAMEYIKKNNRIKYIYISVPLFSLSVFLEMISNDAFHRQLSGGHTHLYTKKSLEYLADEFGFDIISEWWFGADIIDLYRQIFIDMKKSQCSKKIRNLFQDMITPLIDSMQFELDKKYASSEVHVLLKRK</sequence>
<dbReference type="EMBL" id="CP010552">
    <property type="protein sequence ID" value="ALE52152.1"/>
    <property type="molecule type" value="Genomic_DNA"/>
</dbReference>
<dbReference type="KEGG" id="tho:SP60_02200"/>
<dbReference type="OrthoDB" id="6824364at2"/>
<evidence type="ECO:0000313" key="1">
    <source>
        <dbReference type="EMBL" id="ALE52152.1"/>
    </source>
</evidence>